<dbReference type="EMBL" id="PVTR01000008">
    <property type="protein sequence ID" value="PRY86534.1"/>
    <property type="molecule type" value="Genomic_DNA"/>
</dbReference>
<dbReference type="Proteomes" id="UP000238157">
    <property type="component" value="Unassembled WGS sequence"/>
</dbReference>
<evidence type="ECO:0000313" key="2">
    <source>
        <dbReference type="Proteomes" id="UP000238157"/>
    </source>
</evidence>
<proteinExistence type="predicted"/>
<organism evidence="1 2">
    <name type="scientific">Mongoliibacter ruber</name>
    <dbReference type="NCBI Taxonomy" id="1750599"/>
    <lineage>
        <taxon>Bacteria</taxon>
        <taxon>Pseudomonadati</taxon>
        <taxon>Bacteroidota</taxon>
        <taxon>Cytophagia</taxon>
        <taxon>Cytophagales</taxon>
        <taxon>Cyclobacteriaceae</taxon>
        <taxon>Mongoliibacter</taxon>
    </lineage>
</organism>
<accession>A0A2T0WJ21</accession>
<evidence type="ECO:0000313" key="1">
    <source>
        <dbReference type="EMBL" id="PRY86534.1"/>
    </source>
</evidence>
<dbReference type="OrthoDB" id="1059469at2"/>
<protein>
    <submittedName>
        <fullName evidence="1">Uncharacterized protein</fullName>
    </submittedName>
</protein>
<dbReference type="AlphaFoldDB" id="A0A2T0WJ21"/>
<name>A0A2T0WJ21_9BACT</name>
<reference evidence="1 2" key="1">
    <citation type="submission" date="2018-03" db="EMBL/GenBank/DDBJ databases">
        <title>Genomic Encyclopedia of Archaeal and Bacterial Type Strains, Phase II (KMG-II): from individual species to whole genera.</title>
        <authorList>
            <person name="Goeker M."/>
        </authorList>
    </citation>
    <scope>NUCLEOTIDE SEQUENCE [LARGE SCALE GENOMIC DNA]</scope>
    <source>
        <strain evidence="1 2">DSM 27929</strain>
    </source>
</reference>
<dbReference type="RefSeq" id="WP_106134273.1">
    <property type="nucleotide sequence ID" value="NZ_PVTR01000008.1"/>
</dbReference>
<keyword evidence="2" id="KW-1185">Reference proteome</keyword>
<sequence length="543" mass="64444">MRSYLFVLTFLFIQTSLHAQVIFVERFEFESKYQEKDFMVMNRPGGLIAFRNQAEKGFNLRSKLQLILTDFQLQTERFSEIPVKDNYDLVGYDLEGDFFYALFQKGTTATSDRYVIEVNLKNDEAIEISMEFVHAMELQEFFVLNRKAVFLGISEMRPLVQILNIESSDLITVQGVYSKDTNVIQIRKDSELGLIDILVSMRDRLKVKQLKVFSFDDEGNKIREINIENPNPRENEFTEGIITPYFEYQQSIVGSYGRKRRDAYLGLYIADINEFGESDIKFYTMEDFPNFYNYLTDKHRERKLRSLEKTIRRGKTPIINDVFSTREVIPMEDGFLIHSDHFNATNPRYMPRDRMYANDAYRLFPNRTLFHGPVSGYHYNPMFYSPRHTYSSNWQQNGSYKFLSSYFILIGREGQVIWDNAFNLDNKTVDYPGKFGEIAFDGQKLHYLYLDWGKINMSYMKNAEVIFENVPFGIELINEKERIRDTRDQSLSLSWWYDNYFLLSGKQRIRYLNEQGREETREVFFMTKIKVNGDLYEPEEEDR</sequence>
<gene>
    <name evidence="1" type="ORF">CLW00_10821</name>
</gene>
<comment type="caution">
    <text evidence="1">The sequence shown here is derived from an EMBL/GenBank/DDBJ whole genome shotgun (WGS) entry which is preliminary data.</text>
</comment>